<dbReference type="Gene3D" id="3.30.200.20">
    <property type="entry name" value="Phosphorylase Kinase, domain 1"/>
    <property type="match status" value="1"/>
</dbReference>
<dbReference type="PROSITE" id="PS50222">
    <property type="entry name" value="EF_HAND_2"/>
    <property type="match status" value="2"/>
</dbReference>
<evidence type="ECO:0000256" key="9">
    <source>
        <dbReference type="SAM" id="MobiDB-lite"/>
    </source>
</evidence>
<keyword evidence="5" id="KW-0418">Kinase</keyword>
<dbReference type="InterPro" id="IPR017441">
    <property type="entry name" value="Protein_kinase_ATP_BS"/>
</dbReference>
<feature type="domain" description="EF-hand" evidence="11">
    <location>
        <begin position="526"/>
        <end position="561"/>
    </location>
</feature>
<feature type="binding site" evidence="8">
    <location>
        <position position="169"/>
    </location>
    <ligand>
        <name>ATP</name>
        <dbReference type="ChEBI" id="CHEBI:30616"/>
    </ligand>
</feature>
<dbReference type="Proteomes" id="UP000198406">
    <property type="component" value="Unassembled WGS sequence"/>
</dbReference>
<keyword evidence="2" id="KW-0723">Serine/threonine-protein kinase</keyword>
<dbReference type="InterPro" id="IPR002048">
    <property type="entry name" value="EF_hand_dom"/>
</dbReference>
<dbReference type="SMART" id="SM00220">
    <property type="entry name" value="S_TKc"/>
    <property type="match status" value="1"/>
</dbReference>
<evidence type="ECO:0000256" key="7">
    <source>
        <dbReference type="ARBA" id="ARBA00024334"/>
    </source>
</evidence>
<dbReference type="InterPro" id="IPR011009">
    <property type="entry name" value="Kinase-like_dom_sf"/>
</dbReference>
<evidence type="ECO:0000256" key="6">
    <source>
        <dbReference type="ARBA" id="ARBA00022840"/>
    </source>
</evidence>
<feature type="region of interest" description="Disordered" evidence="9">
    <location>
        <begin position="615"/>
        <end position="638"/>
    </location>
</feature>
<dbReference type="InterPro" id="IPR050205">
    <property type="entry name" value="CDPK_Ser/Thr_kinases"/>
</dbReference>
<gene>
    <name evidence="12" type="ORF">FisN_2Hh507</name>
</gene>
<feature type="compositionally biased region" description="Low complexity" evidence="9">
    <location>
        <begin position="75"/>
        <end position="86"/>
    </location>
</feature>
<evidence type="ECO:0000256" key="3">
    <source>
        <dbReference type="ARBA" id="ARBA00022679"/>
    </source>
</evidence>
<evidence type="ECO:0000259" key="11">
    <source>
        <dbReference type="PROSITE" id="PS50222"/>
    </source>
</evidence>
<dbReference type="PROSITE" id="PS50011">
    <property type="entry name" value="PROTEIN_KINASE_DOM"/>
    <property type="match status" value="1"/>
</dbReference>
<dbReference type="AlphaFoldDB" id="A0A1Z5JGK8"/>
<evidence type="ECO:0000313" key="13">
    <source>
        <dbReference type="Proteomes" id="UP000198406"/>
    </source>
</evidence>
<evidence type="ECO:0000256" key="4">
    <source>
        <dbReference type="ARBA" id="ARBA00022741"/>
    </source>
</evidence>
<dbReference type="Gene3D" id="1.10.238.10">
    <property type="entry name" value="EF-hand"/>
    <property type="match status" value="2"/>
</dbReference>
<sequence>MGCGPSKEAAAAVSVETSKATITPRSINLKNTTAASTQAESLRKGSSSNRELKPLSDHSKKSAEERRNDWKIRPGYSSGASSYDGSEIGEDLSTRDLNRSGILDLVNLRQEMQEKGGIATNVVRIETPFGKPIEEIYDGVHDGPILGSGVSGIVRLVTHRETGVNYAVKCLDIGLVDSVEGLRQLRNEIFIMCQLDHPNIVRIEEVYESTNEIYILQELCHGGDLFDRLDEQPDFHYTEAQCARLVKQMVSAVRYLHSKGIIHRDLKLENFLFSNQEPDSELKMIDFGLSKHFELGQSLHDKVGTPYTVAPEIIQGAYDEKCDVWAVGVITYLLLSGETPFGGLDGESLLLVKENIMRGELTFEPADVWAQVSDDGKRFVKRLLRADPKKRPTAREIQKDRWIQVWAKKDIREGNKLNSKTLESLVSFKENSDMQKILSEVLSFTLLPDQIADLRQEFELIDTDGDGEITLKALRTVLLENAEAGTLGALTEQEIVDIFDAIKTRKNEPTIRWHDFLAAGLSQARVDDRNLRLAFDRLDGNRRGYISIEDLQNLLGNSTAYEELEKIWRDSLKQCTSKDTIDFENFKKLMKGQPKEAGTPESSFRRVGKGIGEGSLGVLPEGESTEDHTSDSINKLSNGETPVRFQKKKSLSHELKSGVQWDDGDRSASIAFLPSKTDEDESSELSLTSASPLMANRALYRRHRGMRLAVLEASKQFDKKRTDRQTKDIPVQAGLIMKRGTMPPVELEDAHTRALFDAAAKRCGRSRHTKNKTVSDVTGMLMKKPSPAFK</sequence>
<dbReference type="Pfam" id="PF13202">
    <property type="entry name" value="EF-hand_5"/>
    <property type="match status" value="1"/>
</dbReference>
<comment type="caution">
    <text evidence="12">The sequence shown here is derived from an EMBL/GenBank/DDBJ whole genome shotgun (WGS) entry which is preliminary data.</text>
</comment>
<dbReference type="FunFam" id="1.10.238.10:FF:000788">
    <property type="entry name" value="Predicted protein"/>
    <property type="match status" value="1"/>
</dbReference>
<evidence type="ECO:0000256" key="5">
    <source>
        <dbReference type="ARBA" id="ARBA00022777"/>
    </source>
</evidence>
<dbReference type="InterPro" id="IPR011992">
    <property type="entry name" value="EF-hand-dom_pair"/>
</dbReference>
<dbReference type="EMBL" id="BDSP01000060">
    <property type="protein sequence ID" value="GAX13022.1"/>
    <property type="molecule type" value="Genomic_DNA"/>
</dbReference>
<name>A0A1Z5JGK8_FISSO</name>
<feature type="compositionally biased region" description="Basic and acidic residues" evidence="9">
    <location>
        <begin position="50"/>
        <end position="72"/>
    </location>
</feature>
<dbReference type="PANTHER" id="PTHR24349">
    <property type="entry name" value="SERINE/THREONINE-PROTEIN KINASE"/>
    <property type="match status" value="1"/>
</dbReference>
<dbReference type="CDD" id="cd05117">
    <property type="entry name" value="STKc_CAMK"/>
    <property type="match status" value="1"/>
</dbReference>
<keyword evidence="4 8" id="KW-0547">Nucleotide-binding</keyword>
<dbReference type="GO" id="GO:0005524">
    <property type="term" value="F:ATP binding"/>
    <property type="evidence" value="ECO:0007669"/>
    <property type="project" value="UniProtKB-UniRule"/>
</dbReference>
<dbReference type="InParanoid" id="A0A1Z5JGK8"/>
<comment type="similarity">
    <text evidence="7">Belongs to the protein kinase superfamily. Ser/Thr protein kinase family. CDPK subfamily.</text>
</comment>
<evidence type="ECO:0000256" key="2">
    <source>
        <dbReference type="ARBA" id="ARBA00022527"/>
    </source>
</evidence>
<keyword evidence="3" id="KW-0808">Transferase</keyword>
<dbReference type="PROSITE" id="PS00107">
    <property type="entry name" value="PROTEIN_KINASE_ATP"/>
    <property type="match status" value="1"/>
</dbReference>
<dbReference type="SUPFAM" id="SSF47473">
    <property type="entry name" value="EF-hand"/>
    <property type="match status" value="1"/>
</dbReference>
<evidence type="ECO:0000256" key="8">
    <source>
        <dbReference type="PROSITE-ProRule" id="PRU10141"/>
    </source>
</evidence>
<dbReference type="SMART" id="SM00054">
    <property type="entry name" value="EFh"/>
    <property type="match status" value="2"/>
</dbReference>
<dbReference type="Gene3D" id="1.10.510.10">
    <property type="entry name" value="Transferase(Phosphotransferase) domain 1"/>
    <property type="match status" value="1"/>
</dbReference>
<dbReference type="InterPro" id="IPR008271">
    <property type="entry name" value="Ser/Thr_kinase_AS"/>
</dbReference>
<feature type="region of interest" description="Disordered" evidence="9">
    <location>
        <begin position="1"/>
        <end position="92"/>
    </location>
</feature>
<accession>A0A1Z5JGK8</accession>
<organism evidence="12 13">
    <name type="scientific">Fistulifera solaris</name>
    <name type="common">Oleaginous diatom</name>
    <dbReference type="NCBI Taxonomy" id="1519565"/>
    <lineage>
        <taxon>Eukaryota</taxon>
        <taxon>Sar</taxon>
        <taxon>Stramenopiles</taxon>
        <taxon>Ochrophyta</taxon>
        <taxon>Bacillariophyta</taxon>
        <taxon>Bacillariophyceae</taxon>
        <taxon>Bacillariophycidae</taxon>
        <taxon>Naviculales</taxon>
        <taxon>Naviculaceae</taxon>
        <taxon>Fistulifera</taxon>
    </lineage>
</organism>
<feature type="compositionally biased region" description="Polar residues" evidence="9">
    <location>
        <begin position="15"/>
        <end position="49"/>
    </location>
</feature>
<dbReference type="Pfam" id="PF00069">
    <property type="entry name" value="Pkinase"/>
    <property type="match status" value="1"/>
</dbReference>
<keyword evidence="6 8" id="KW-0067">ATP-binding</keyword>
<comment type="cofactor">
    <cofactor evidence="1">
        <name>Mg(2+)</name>
        <dbReference type="ChEBI" id="CHEBI:18420"/>
    </cofactor>
</comment>
<evidence type="ECO:0000256" key="1">
    <source>
        <dbReference type="ARBA" id="ARBA00001946"/>
    </source>
</evidence>
<dbReference type="InterPro" id="IPR000719">
    <property type="entry name" value="Prot_kinase_dom"/>
</dbReference>
<keyword evidence="13" id="KW-1185">Reference proteome</keyword>
<evidence type="ECO:0000313" key="12">
    <source>
        <dbReference type="EMBL" id="GAX13022.1"/>
    </source>
</evidence>
<dbReference type="PROSITE" id="PS00108">
    <property type="entry name" value="PROTEIN_KINASE_ST"/>
    <property type="match status" value="1"/>
</dbReference>
<dbReference type="OrthoDB" id="40902at2759"/>
<dbReference type="FunFam" id="1.10.510.10:FF:000571">
    <property type="entry name" value="Maternal embryonic leucine zipper kinase"/>
    <property type="match status" value="1"/>
</dbReference>
<evidence type="ECO:0000259" key="10">
    <source>
        <dbReference type="PROSITE" id="PS50011"/>
    </source>
</evidence>
<dbReference type="SUPFAM" id="SSF56112">
    <property type="entry name" value="Protein kinase-like (PK-like)"/>
    <property type="match status" value="1"/>
</dbReference>
<reference evidence="12 13" key="1">
    <citation type="journal article" date="2015" name="Plant Cell">
        <title>Oil accumulation by the oleaginous diatom Fistulifera solaris as revealed by the genome and transcriptome.</title>
        <authorList>
            <person name="Tanaka T."/>
            <person name="Maeda Y."/>
            <person name="Veluchamy A."/>
            <person name="Tanaka M."/>
            <person name="Abida H."/>
            <person name="Marechal E."/>
            <person name="Bowler C."/>
            <person name="Muto M."/>
            <person name="Sunaga Y."/>
            <person name="Tanaka M."/>
            <person name="Yoshino T."/>
            <person name="Taniguchi T."/>
            <person name="Fukuda Y."/>
            <person name="Nemoto M."/>
            <person name="Matsumoto M."/>
            <person name="Wong P.S."/>
            <person name="Aburatani S."/>
            <person name="Fujibuchi W."/>
        </authorList>
    </citation>
    <scope>NUCLEOTIDE SEQUENCE [LARGE SCALE GENOMIC DNA]</scope>
    <source>
        <strain evidence="12 13">JPCC DA0580</strain>
    </source>
</reference>
<protein>
    <recommendedName>
        <fullName evidence="14">Calmodulin</fullName>
    </recommendedName>
</protein>
<proteinExistence type="inferred from homology"/>
<feature type="domain" description="EF-hand" evidence="11">
    <location>
        <begin position="449"/>
        <end position="484"/>
    </location>
</feature>
<feature type="domain" description="Protein kinase" evidence="10">
    <location>
        <begin position="140"/>
        <end position="403"/>
    </location>
</feature>
<dbReference type="GO" id="GO:0004674">
    <property type="term" value="F:protein serine/threonine kinase activity"/>
    <property type="evidence" value="ECO:0007669"/>
    <property type="project" value="UniProtKB-KW"/>
</dbReference>
<evidence type="ECO:0008006" key="14">
    <source>
        <dbReference type="Google" id="ProtNLM"/>
    </source>
</evidence>
<dbReference type="GO" id="GO:0005509">
    <property type="term" value="F:calcium ion binding"/>
    <property type="evidence" value="ECO:0007669"/>
    <property type="project" value="InterPro"/>
</dbReference>